<name>A0A1A3TPA0_MYCSD</name>
<evidence type="ECO:0000313" key="1">
    <source>
        <dbReference type="EMBL" id="OBK84479.1"/>
    </source>
</evidence>
<dbReference type="Proteomes" id="UP000093759">
    <property type="component" value="Unassembled WGS sequence"/>
</dbReference>
<dbReference type="InterPro" id="IPR019587">
    <property type="entry name" value="Polyketide_cyclase/dehydratase"/>
</dbReference>
<dbReference type="Pfam" id="PF10604">
    <property type="entry name" value="Polyketide_cyc2"/>
    <property type="match status" value="1"/>
</dbReference>
<dbReference type="RefSeq" id="WP_065025734.1">
    <property type="nucleotide sequence ID" value="NZ_LZMF01000126.1"/>
</dbReference>
<dbReference type="EMBL" id="LZMF01000126">
    <property type="protein sequence ID" value="OBK84479.1"/>
    <property type="molecule type" value="Genomic_DNA"/>
</dbReference>
<comment type="caution">
    <text evidence="1">The sequence shown here is derived from an EMBL/GenBank/DDBJ whole genome shotgun (WGS) entry which is preliminary data.</text>
</comment>
<organism evidence="1 2">
    <name type="scientific">Mycolicibacter sinensis (strain JDM601)</name>
    <name type="common">Mycobacterium sinense</name>
    <dbReference type="NCBI Taxonomy" id="875328"/>
    <lineage>
        <taxon>Bacteria</taxon>
        <taxon>Bacillati</taxon>
        <taxon>Actinomycetota</taxon>
        <taxon>Actinomycetes</taxon>
        <taxon>Mycobacteriales</taxon>
        <taxon>Mycobacteriaceae</taxon>
        <taxon>Mycolicibacter</taxon>
    </lineage>
</organism>
<dbReference type="InterPro" id="IPR023393">
    <property type="entry name" value="START-like_dom_sf"/>
</dbReference>
<accession>A0A1A3TPA0</accession>
<gene>
    <name evidence="1" type="ORF">A5648_08940</name>
</gene>
<dbReference type="SUPFAM" id="SSF55961">
    <property type="entry name" value="Bet v1-like"/>
    <property type="match status" value="1"/>
</dbReference>
<evidence type="ECO:0008006" key="3">
    <source>
        <dbReference type="Google" id="ProtNLM"/>
    </source>
</evidence>
<reference evidence="2" key="1">
    <citation type="submission" date="2016-06" db="EMBL/GenBank/DDBJ databases">
        <authorList>
            <person name="Sutton G."/>
            <person name="Brinkac L."/>
            <person name="Sanka R."/>
            <person name="Adams M."/>
            <person name="Lau E."/>
            <person name="Garcia-Basteiro A."/>
            <person name="Lopez-Varela E."/>
            <person name="Palencia S."/>
        </authorList>
    </citation>
    <scope>NUCLEOTIDE SEQUENCE [LARGE SCALE GENOMIC DNA]</scope>
    <source>
        <strain evidence="2">1274684.2</strain>
    </source>
</reference>
<proteinExistence type="predicted"/>
<evidence type="ECO:0000313" key="2">
    <source>
        <dbReference type="Proteomes" id="UP000093759"/>
    </source>
</evidence>
<dbReference type="Gene3D" id="3.30.530.20">
    <property type="match status" value="1"/>
</dbReference>
<sequence length="155" mass="17072">MAFTVEQSRVIAVAVEDAFDGTLPLPLPQLFRHWYGPIPPIKEVLGQTGAWETVGQTRLVRLTGGGSMREELTSVDPPRSFGYWLTEIKGPLAPLVQLVEGRWQFTPTAAGTTVTWRWVIHPRSAPAAVAMPVLGRLWKGYARRALAQLATLLEG</sequence>
<protein>
    <recommendedName>
        <fullName evidence="3">Polyketide cyclase</fullName>
    </recommendedName>
</protein>
<dbReference type="AlphaFoldDB" id="A0A1A3TPA0"/>